<dbReference type="PANTHER" id="PTHR33365">
    <property type="entry name" value="YALI0B05434P"/>
    <property type="match status" value="1"/>
</dbReference>
<protein>
    <recommendedName>
        <fullName evidence="6">Tat pathway signal sequence</fullName>
    </recommendedName>
</protein>
<evidence type="ECO:0000256" key="3">
    <source>
        <dbReference type="SAM" id="Phobius"/>
    </source>
</evidence>
<dbReference type="EMBL" id="JARKIE010000040">
    <property type="protein sequence ID" value="KAJ7694807.1"/>
    <property type="molecule type" value="Genomic_DNA"/>
</dbReference>
<sequence length="257" mass="29793">MTKPRIPYHRLSIEDPEQPELEGFPQAPRPSPSRHILFLVIFLETLVLLWWTFRAPEPKCFGPGTVYSPAEEAIEYGTTSYAIGQNERFRIPPSPQLDEAWNNLYNFGISQIPKSQAVLLPNKTHPIPGDEENYIVELDVFHNLHCLNMIRKRIHSDYYPDSLKMEISHMDHCIDWVRQSLMCAGDTSVIVWQWDPAQNITTFQGDVAHTCRNFDKLREWGKSHKIRTFYDTSVRIEDDIVVPVIPKAFDLDGVLNF</sequence>
<proteinExistence type="inferred from homology"/>
<gene>
    <name evidence="4" type="ORF">B0H17DRAFT_1056873</name>
</gene>
<evidence type="ECO:0000256" key="2">
    <source>
        <dbReference type="ARBA" id="ARBA00035112"/>
    </source>
</evidence>
<evidence type="ECO:0008006" key="6">
    <source>
        <dbReference type="Google" id="ProtNLM"/>
    </source>
</evidence>
<feature type="transmembrane region" description="Helical" evidence="3">
    <location>
        <begin position="36"/>
        <end position="53"/>
    </location>
</feature>
<keyword evidence="3" id="KW-0812">Transmembrane</keyword>
<keyword evidence="3" id="KW-0472">Membrane</keyword>
<organism evidence="4 5">
    <name type="scientific">Mycena rosella</name>
    <name type="common">Pink bonnet</name>
    <name type="synonym">Agaricus rosellus</name>
    <dbReference type="NCBI Taxonomy" id="1033263"/>
    <lineage>
        <taxon>Eukaryota</taxon>
        <taxon>Fungi</taxon>
        <taxon>Dikarya</taxon>
        <taxon>Basidiomycota</taxon>
        <taxon>Agaricomycotina</taxon>
        <taxon>Agaricomycetes</taxon>
        <taxon>Agaricomycetidae</taxon>
        <taxon>Agaricales</taxon>
        <taxon>Marasmiineae</taxon>
        <taxon>Mycenaceae</taxon>
        <taxon>Mycena</taxon>
    </lineage>
</organism>
<keyword evidence="5" id="KW-1185">Reference proteome</keyword>
<dbReference type="InterPro" id="IPR021765">
    <property type="entry name" value="UstYa-like"/>
</dbReference>
<comment type="caution">
    <text evidence="4">The sequence shown here is derived from an EMBL/GenBank/DDBJ whole genome shotgun (WGS) entry which is preliminary data.</text>
</comment>
<dbReference type="Proteomes" id="UP001221757">
    <property type="component" value="Unassembled WGS sequence"/>
</dbReference>
<reference evidence="4" key="1">
    <citation type="submission" date="2023-03" db="EMBL/GenBank/DDBJ databases">
        <title>Massive genome expansion in bonnet fungi (Mycena s.s.) driven by repeated elements and novel gene families across ecological guilds.</title>
        <authorList>
            <consortium name="Lawrence Berkeley National Laboratory"/>
            <person name="Harder C.B."/>
            <person name="Miyauchi S."/>
            <person name="Viragh M."/>
            <person name="Kuo A."/>
            <person name="Thoen E."/>
            <person name="Andreopoulos B."/>
            <person name="Lu D."/>
            <person name="Skrede I."/>
            <person name="Drula E."/>
            <person name="Henrissat B."/>
            <person name="Morin E."/>
            <person name="Kohler A."/>
            <person name="Barry K."/>
            <person name="LaButti K."/>
            <person name="Morin E."/>
            <person name="Salamov A."/>
            <person name="Lipzen A."/>
            <person name="Mereny Z."/>
            <person name="Hegedus B."/>
            <person name="Baldrian P."/>
            <person name="Stursova M."/>
            <person name="Weitz H."/>
            <person name="Taylor A."/>
            <person name="Grigoriev I.V."/>
            <person name="Nagy L.G."/>
            <person name="Martin F."/>
            <person name="Kauserud H."/>
        </authorList>
    </citation>
    <scope>NUCLEOTIDE SEQUENCE</scope>
    <source>
        <strain evidence="4">CBHHK067</strain>
    </source>
</reference>
<dbReference type="GO" id="GO:0043386">
    <property type="term" value="P:mycotoxin biosynthetic process"/>
    <property type="evidence" value="ECO:0007669"/>
    <property type="project" value="InterPro"/>
</dbReference>
<accession>A0AAD7GMK4</accession>
<dbReference type="PANTHER" id="PTHR33365:SF4">
    <property type="entry name" value="CYCLOCHLOROTINE BIOSYNTHESIS PROTEIN O"/>
    <property type="match status" value="1"/>
</dbReference>
<evidence type="ECO:0000313" key="4">
    <source>
        <dbReference type="EMBL" id="KAJ7694807.1"/>
    </source>
</evidence>
<name>A0AAD7GMK4_MYCRO</name>
<comment type="similarity">
    <text evidence="2">Belongs to the ustYa family.</text>
</comment>
<evidence type="ECO:0000256" key="1">
    <source>
        <dbReference type="ARBA" id="ARBA00004685"/>
    </source>
</evidence>
<evidence type="ECO:0000313" key="5">
    <source>
        <dbReference type="Proteomes" id="UP001221757"/>
    </source>
</evidence>
<dbReference type="Pfam" id="PF11807">
    <property type="entry name" value="UstYa"/>
    <property type="match status" value="1"/>
</dbReference>
<keyword evidence="3" id="KW-1133">Transmembrane helix</keyword>
<comment type="pathway">
    <text evidence="1">Mycotoxin biosynthesis.</text>
</comment>
<dbReference type="AlphaFoldDB" id="A0AAD7GMK4"/>